<feature type="chain" id="PRO_5007285426" description="Secreted protein" evidence="2">
    <location>
        <begin position="31"/>
        <end position="143"/>
    </location>
</feature>
<feature type="signal peptide" evidence="2">
    <location>
        <begin position="1"/>
        <end position="30"/>
    </location>
</feature>
<evidence type="ECO:0000313" key="3">
    <source>
        <dbReference type="EMBL" id="JAP78925.1"/>
    </source>
</evidence>
<keyword evidence="1" id="KW-1133">Transmembrane helix</keyword>
<reference evidence="3" key="1">
    <citation type="journal article" date="2016" name="Ticks Tick Borne Dis.">
        <title>De novo assembly and annotation of the salivary gland transcriptome of Rhipicephalus appendiculatus male and female ticks during blood feeding.</title>
        <authorList>
            <person name="de Castro M.H."/>
            <person name="de Klerk D."/>
            <person name="Pienaar R."/>
            <person name="Latif A.A."/>
            <person name="Rees D.J."/>
            <person name="Mans B.J."/>
        </authorList>
    </citation>
    <scope>NUCLEOTIDE SEQUENCE</scope>
    <source>
        <tissue evidence="3">Salivary glands</tissue>
    </source>
</reference>
<protein>
    <recommendedName>
        <fullName evidence="4">Secreted protein</fullName>
    </recommendedName>
</protein>
<evidence type="ECO:0000256" key="1">
    <source>
        <dbReference type="SAM" id="Phobius"/>
    </source>
</evidence>
<sequence length="143" mass="16110">MARPIRMLSCRHLLLATGLVLLAEIGVSAACHDLEFFRTRQECSHTFENEFRRSYDEYHNDHARSREIVCCALMRANECIRSLYKRKQCTDTGIEILAHYSRKASTKDCESFDYRPCGAGACTISASALLLAALVALVVRMSS</sequence>
<evidence type="ECO:0000256" key="2">
    <source>
        <dbReference type="SAM" id="SignalP"/>
    </source>
</evidence>
<dbReference type="EMBL" id="GEDV01009632">
    <property type="protein sequence ID" value="JAP78925.1"/>
    <property type="molecule type" value="Transcribed_RNA"/>
</dbReference>
<feature type="transmembrane region" description="Helical" evidence="1">
    <location>
        <begin position="118"/>
        <end position="139"/>
    </location>
</feature>
<name>A0A131YK50_RHIAP</name>
<organism evidence="3">
    <name type="scientific">Rhipicephalus appendiculatus</name>
    <name type="common">Brown ear tick</name>
    <dbReference type="NCBI Taxonomy" id="34631"/>
    <lineage>
        <taxon>Eukaryota</taxon>
        <taxon>Metazoa</taxon>
        <taxon>Ecdysozoa</taxon>
        <taxon>Arthropoda</taxon>
        <taxon>Chelicerata</taxon>
        <taxon>Arachnida</taxon>
        <taxon>Acari</taxon>
        <taxon>Parasitiformes</taxon>
        <taxon>Ixodida</taxon>
        <taxon>Ixodoidea</taxon>
        <taxon>Ixodidae</taxon>
        <taxon>Rhipicephalinae</taxon>
        <taxon>Rhipicephalus</taxon>
        <taxon>Rhipicephalus</taxon>
    </lineage>
</organism>
<keyword evidence="1" id="KW-0812">Transmembrane</keyword>
<dbReference type="AlphaFoldDB" id="A0A131YK50"/>
<accession>A0A131YK50</accession>
<proteinExistence type="predicted"/>
<keyword evidence="2" id="KW-0732">Signal</keyword>
<keyword evidence="1" id="KW-0472">Membrane</keyword>
<evidence type="ECO:0008006" key="4">
    <source>
        <dbReference type="Google" id="ProtNLM"/>
    </source>
</evidence>